<evidence type="ECO:0000313" key="5">
    <source>
        <dbReference type="EMBL" id="PZQ19305.1"/>
    </source>
</evidence>
<sequence length="130" mass="13985">MACGCAGYGVMTAVPPRRAPAPRLTPARERIAKEALAGGASATDAARLCGLSRSYFISAFAATAGLPPHRWARELRLLAARRLLVETQEPIAVIAGCCGFSDQSHLTRAFRARWGRSPALIRRDADPKRD</sequence>
<protein>
    <recommendedName>
        <fullName evidence="4">HTH araC/xylS-type domain-containing protein</fullName>
    </recommendedName>
</protein>
<dbReference type="Proteomes" id="UP000249577">
    <property type="component" value="Unassembled WGS sequence"/>
</dbReference>
<evidence type="ECO:0000256" key="1">
    <source>
        <dbReference type="ARBA" id="ARBA00023015"/>
    </source>
</evidence>
<dbReference type="GO" id="GO:0043565">
    <property type="term" value="F:sequence-specific DNA binding"/>
    <property type="evidence" value="ECO:0007669"/>
    <property type="project" value="InterPro"/>
</dbReference>
<dbReference type="SUPFAM" id="SSF46689">
    <property type="entry name" value="Homeodomain-like"/>
    <property type="match status" value="2"/>
</dbReference>
<evidence type="ECO:0000313" key="6">
    <source>
        <dbReference type="Proteomes" id="UP000249577"/>
    </source>
</evidence>
<dbReference type="GO" id="GO:0003700">
    <property type="term" value="F:DNA-binding transcription factor activity"/>
    <property type="evidence" value="ECO:0007669"/>
    <property type="project" value="InterPro"/>
</dbReference>
<reference evidence="5 6" key="1">
    <citation type="submission" date="2017-08" db="EMBL/GenBank/DDBJ databases">
        <title>Infants hospitalized years apart are colonized by the same room-sourced microbial strains.</title>
        <authorList>
            <person name="Brooks B."/>
            <person name="Olm M.R."/>
            <person name="Firek B.A."/>
            <person name="Baker R."/>
            <person name="Thomas B.C."/>
            <person name="Morowitz M.J."/>
            <person name="Banfield J.F."/>
        </authorList>
    </citation>
    <scope>NUCLEOTIDE SEQUENCE [LARGE SCALE GENOMIC DNA]</scope>
    <source>
        <strain evidence="5">S2_005_003_R2_43</strain>
    </source>
</reference>
<dbReference type="PANTHER" id="PTHR46796">
    <property type="entry name" value="HTH-TYPE TRANSCRIPTIONAL ACTIVATOR RHAS-RELATED"/>
    <property type="match status" value="1"/>
</dbReference>
<dbReference type="PROSITE" id="PS01124">
    <property type="entry name" value="HTH_ARAC_FAMILY_2"/>
    <property type="match status" value="1"/>
</dbReference>
<dbReference type="EMBL" id="QFPN01000001">
    <property type="protein sequence ID" value="PZQ19305.1"/>
    <property type="molecule type" value="Genomic_DNA"/>
</dbReference>
<comment type="caution">
    <text evidence="5">The sequence shown here is derived from an EMBL/GenBank/DDBJ whole genome shotgun (WGS) entry which is preliminary data.</text>
</comment>
<dbReference type="SMART" id="SM00342">
    <property type="entry name" value="HTH_ARAC"/>
    <property type="match status" value="1"/>
</dbReference>
<dbReference type="InterPro" id="IPR009057">
    <property type="entry name" value="Homeodomain-like_sf"/>
</dbReference>
<dbReference type="AlphaFoldDB" id="A0A2W5KX55"/>
<dbReference type="Pfam" id="PF12833">
    <property type="entry name" value="HTH_18"/>
    <property type="match status" value="1"/>
</dbReference>
<keyword evidence="3" id="KW-0804">Transcription</keyword>
<dbReference type="Gene3D" id="1.10.10.60">
    <property type="entry name" value="Homeodomain-like"/>
    <property type="match status" value="2"/>
</dbReference>
<feature type="domain" description="HTH araC/xylS-type" evidence="4">
    <location>
        <begin position="25"/>
        <end position="124"/>
    </location>
</feature>
<name>A0A2W5KX55_ANCNO</name>
<gene>
    <name evidence="5" type="ORF">DI565_02715</name>
</gene>
<accession>A0A2W5KX55</accession>
<evidence type="ECO:0000256" key="2">
    <source>
        <dbReference type="ARBA" id="ARBA00023125"/>
    </source>
</evidence>
<organism evidence="5 6">
    <name type="scientific">Ancylobacter novellus</name>
    <name type="common">Thiobacillus novellus</name>
    <dbReference type="NCBI Taxonomy" id="921"/>
    <lineage>
        <taxon>Bacteria</taxon>
        <taxon>Pseudomonadati</taxon>
        <taxon>Pseudomonadota</taxon>
        <taxon>Alphaproteobacteria</taxon>
        <taxon>Hyphomicrobiales</taxon>
        <taxon>Xanthobacteraceae</taxon>
        <taxon>Ancylobacter</taxon>
    </lineage>
</organism>
<proteinExistence type="predicted"/>
<evidence type="ECO:0000259" key="4">
    <source>
        <dbReference type="PROSITE" id="PS01124"/>
    </source>
</evidence>
<keyword evidence="1" id="KW-0805">Transcription regulation</keyword>
<dbReference type="InterPro" id="IPR018060">
    <property type="entry name" value="HTH_AraC"/>
</dbReference>
<evidence type="ECO:0000256" key="3">
    <source>
        <dbReference type="ARBA" id="ARBA00023163"/>
    </source>
</evidence>
<dbReference type="InterPro" id="IPR050204">
    <property type="entry name" value="AraC_XylS_family_regulators"/>
</dbReference>
<keyword evidence="2" id="KW-0238">DNA-binding</keyword>